<keyword evidence="3" id="KW-1185">Reference proteome</keyword>
<keyword evidence="1" id="KW-0732">Signal</keyword>
<dbReference type="Proteomes" id="UP001152607">
    <property type="component" value="Unassembled WGS sequence"/>
</dbReference>
<proteinExistence type="predicted"/>
<evidence type="ECO:0000256" key="1">
    <source>
        <dbReference type="SAM" id="SignalP"/>
    </source>
</evidence>
<feature type="chain" id="PRO_5040851834" evidence="1">
    <location>
        <begin position="19"/>
        <end position="139"/>
    </location>
</feature>
<organism evidence="2 3">
    <name type="scientific">Periconia digitata</name>
    <dbReference type="NCBI Taxonomy" id="1303443"/>
    <lineage>
        <taxon>Eukaryota</taxon>
        <taxon>Fungi</taxon>
        <taxon>Dikarya</taxon>
        <taxon>Ascomycota</taxon>
        <taxon>Pezizomycotina</taxon>
        <taxon>Dothideomycetes</taxon>
        <taxon>Pleosporomycetidae</taxon>
        <taxon>Pleosporales</taxon>
        <taxon>Massarineae</taxon>
        <taxon>Periconiaceae</taxon>
        <taxon>Periconia</taxon>
    </lineage>
</organism>
<feature type="signal peptide" evidence="1">
    <location>
        <begin position="1"/>
        <end position="18"/>
    </location>
</feature>
<sequence>MKTSIIAFLAPLLASAAAVPNALQDNSVATKSDVVIKCDNKPALDNRHLEAAREKFAHSADTGEWKQYMPFFAYGEDEEDAQVYICNYQQLELDLTRAKINQWMTDIDHKCGVAKGGWIDNIATEGNFGRGQKRMEDFC</sequence>
<comment type="caution">
    <text evidence="2">The sequence shown here is derived from an EMBL/GenBank/DDBJ whole genome shotgun (WGS) entry which is preliminary data.</text>
</comment>
<dbReference type="EMBL" id="CAOQHR010000012">
    <property type="protein sequence ID" value="CAI6342002.1"/>
    <property type="molecule type" value="Genomic_DNA"/>
</dbReference>
<accession>A0A9W4UWI8</accession>
<name>A0A9W4UWI8_9PLEO</name>
<protein>
    <submittedName>
        <fullName evidence="2">Uncharacterized protein</fullName>
    </submittedName>
</protein>
<dbReference type="AlphaFoldDB" id="A0A9W4UWI8"/>
<evidence type="ECO:0000313" key="2">
    <source>
        <dbReference type="EMBL" id="CAI6342002.1"/>
    </source>
</evidence>
<reference evidence="2" key="1">
    <citation type="submission" date="2023-01" db="EMBL/GenBank/DDBJ databases">
        <authorList>
            <person name="Van Ghelder C."/>
            <person name="Rancurel C."/>
        </authorList>
    </citation>
    <scope>NUCLEOTIDE SEQUENCE</scope>
    <source>
        <strain evidence="2">CNCM I-4278</strain>
    </source>
</reference>
<gene>
    <name evidence="2" type="ORF">PDIGIT_LOCUS15203</name>
</gene>
<evidence type="ECO:0000313" key="3">
    <source>
        <dbReference type="Proteomes" id="UP001152607"/>
    </source>
</evidence>